<dbReference type="EMBL" id="NHMK01000035">
    <property type="protein sequence ID" value="OWL93435.1"/>
    <property type="molecule type" value="Genomic_DNA"/>
</dbReference>
<name>A0A246BEW2_9DEIO</name>
<sequence length="470" mass="50708">MNRALLTLTVTLAGVAAAQFAQNRTLPTSFPIDCRALDRRPSAPEAARDWNARCQRVADQWSKGTRLGTGPSVAQLASAFPTKPGSVRYWGGFLDERTRKLYIGATWSDNRDRNGDPELKNFGLLLEVDVDFSGPTAGNRRVISGKHLSRQGDLDVGSGPKLSTVRTVRRGPDGALYAFTMDAGNPATIVRIDPQSGDRRVVWQERAILHNQPGPFPADQCDNGQTPGKDGVAAGGRRSMQINGAFSPFEMNPRTGEFYLAPIQANNASPQGLLKISADGAQCSWVTRLKAAGSNRYADTPQTRAEVDSGQPTGSGPRGSGFSGMTLNATNLHYREQEGRAWLYASSGASYWRTDLESGNRELVVQQEVGDTNSVWDERRRVLWTSGTGSNSGIAPVTIEAEEPRLGGNLYCLNPSDATYQCVRGPGEVGPLLRGGVFLDPRDGNLIVAHDGVGLIRIEIATGNSYLFSL</sequence>
<dbReference type="Proteomes" id="UP000197208">
    <property type="component" value="Unassembled WGS sequence"/>
</dbReference>
<dbReference type="RefSeq" id="WP_088250289.1">
    <property type="nucleotide sequence ID" value="NZ_BNAM01000015.1"/>
</dbReference>
<feature type="region of interest" description="Disordered" evidence="1">
    <location>
        <begin position="296"/>
        <end position="324"/>
    </location>
</feature>
<feature type="signal peptide" evidence="2">
    <location>
        <begin position="1"/>
        <end position="21"/>
    </location>
</feature>
<evidence type="ECO:0000313" key="3">
    <source>
        <dbReference type="EMBL" id="OWL93182.1"/>
    </source>
</evidence>
<comment type="caution">
    <text evidence="4">The sequence shown here is derived from an EMBL/GenBank/DDBJ whole genome shotgun (WGS) entry which is preliminary data.</text>
</comment>
<dbReference type="OrthoDB" id="58117at2"/>
<dbReference type="AlphaFoldDB" id="A0A246BEW2"/>
<gene>
    <name evidence="4" type="ORF">CBQ26_19590</name>
    <name evidence="3" type="ORF">CBQ26_20840</name>
</gene>
<protein>
    <submittedName>
        <fullName evidence="4">Uncharacterized protein</fullName>
    </submittedName>
</protein>
<dbReference type="EMBL" id="NHMK01000039">
    <property type="protein sequence ID" value="OWL93182.1"/>
    <property type="molecule type" value="Genomic_DNA"/>
</dbReference>
<evidence type="ECO:0000256" key="2">
    <source>
        <dbReference type="SAM" id="SignalP"/>
    </source>
</evidence>
<reference evidence="4 5" key="1">
    <citation type="submission" date="2017-05" db="EMBL/GenBank/DDBJ databases">
        <title>De novo genome assembly of Deniococcus indicus strain DR1.</title>
        <authorList>
            <person name="Chauhan D."/>
            <person name="Yennamalli R.M."/>
            <person name="Priyadarshini R."/>
        </authorList>
    </citation>
    <scope>NUCLEOTIDE SEQUENCE [LARGE SCALE GENOMIC DNA]</scope>
    <source>
        <strain evidence="4 5">DR1</strain>
    </source>
</reference>
<evidence type="ECO:0000313" key="5">
    <source>
        <dbReference type="Proteomes" id="UP000197208"/>
    </source>
</evidence>
<organism evidence="4 5">
    <name type="scientific">Deinococcus indicus</name>
    <dbReference type="NCBI Taxonomy" id="223556"/>
    <lineage>
        <taxon>Bacteria</taxon>
        <taxon>Thermotogati</taxon>
        <taxon>Deinococcota</taxon>
        <taxon>Deinococci</taxon>
        <taxon>Deinococcales</taxon>
        <taxon>Deinococcaceae</taxon>
        <taxon>Deinococcus</taxon>
    </lineage>
</organism>
<feature type="chain" id="PRO_5011913672" evidence="2">
    <location>
        <begin position="22"/>
        <end position="470"/>
    </location>
</feature>
<evidence type="ECO:0000313" key="4">
    <source>
        <dbReference type="EMBL" id="OWL93435.1"/>
    </source>
</evidence>
<evidence type="ECO:0000256" key="1">
    <source>
        <dbReference type="SAM" id="MobiDB-lite"/>
    </source>
</evidence>
<proteinExistence type="predicted"/>
<keyword evidence="5" id="KW-1185">Reference proteome</keyword>
<keyword evidence="2" id="KW-0732">Signal</keyword>
<accession>A0A246BEW2</accession>